<accession>A0A9P7JF48</accession>
<evidence type="ECO:0000313" key="1">
    <source>
        <dbReference type="EMBL" id="KAG1818763.1"/>
    </source>
</evidence>
<organism evidence="1 2">
    <name type="scientific">Suillus subaureus</name>
    <dbReference type="NCBI Taxonomy" id="48587"/>
    <lineage>
        <taxon>Eukaryota</taxon>
        <taxon>Fungi</taxon>
        <taxon>Dikarya</taxon>
        <taxon>Basidiomycota</taxon>
        <taxon>Agaricomycotina</taxon>
        <taxon>Agaricomycetes</taxon>
        <taxon>Agaricomycetidae</taxon>
        <taxon>Boletales</taxon>
        <taxon>Suillineae</taxon>
        <taxon>Suillaceae</taxon>
        <taxon>Suillus</taxon>
    </lineage>
</organism>
<evidence type="ECO:0000313" key="2">
    <source>
        <dbReference type="Proteomes" id="UP000807769"/>
    </source>
</evidence>
<gene>
    <name evidence="1" type="ORF">BJ212DRAFT_1298801</name>
</gene>
<dbReference type="OrthoDB" id="10580360at2759"/>
<dbReference type="Proteomes" id="UP000807769">
    <property type="component" value="Unassembled WGS sequence"/>
</dbReference>
<dbReference type="RefSeq" id="XP_041194635.1">
    <property type="nucleotide sequence ID" value="XM_041332751.1"/>
</dbReference>
<proteinExistence type="predicted"/>
<sequence length="321" mass="35417">MTWLQHLGKLIGTDPYTLVHIVEPLVHNCPFLAILGEMYDRRLLFMLTTGSRVVTPGIKNPATDQLLLDGLLTGAMPDDHARKLKIAVKEIIPMYEGLARRGPLSEPSPDFPETDPGSGIKVLWVLSGVLATHLHSTSFLRRGSSGGNPRTAFDPRLRGKFTGGYQVTFTKSLGKTPTLRRSNSKDALNVPARMETLFDTTEAKHSEKRPLTDDVHQTSLFVHPAYVEMEVSNLARPRTSKPTGDAPQHVEQKAAKVEELQAMYIAFESSHSSRNETRSIRTMVVPINPAGDPGGENNCWHSVTLVMPSENSIGMSDEKMN</sequence>
<name>A0A9P7JF48_9AGAM</name>
<reference evidence="1" key="1">
    <citation type="journal article" date="2020" name="New Phytol.">
        <title>Comparative genomics reveals dynamic genome evolution in host specialist ectomycorrhizal fungi.</title>
        <authorList>
            <person name="Lofgren L.A."/>
            <person name="Nguyen N.H."/>
            <person name="Vilgalys R."/>
            <person name="Ruytinx J."/>
            <person name="Liao H.L."/>
            <person name="Branco S."/>
            <person name="Kuo A."/>
            <person name="LaButti K."/>
            <person name="Lipzen A."/>
            <person name="Andreopoulos W."/>
            <person name="Pangilinan J."/>
            <person name="Riley R."/>
            <person name="Hundley H."/>
            <person name="Na H."/>
            <person name="Barry K."/>
            <person name="Grigoriev I.V."/>
            <person name="Stajich J.E."/>
            <person name="Kennedy P.G."/>
        </authorList>
    </citation>
    <scope>NUCLEOTIDE SEQUENCE</scope>
    <source>
        <strain evidence="1">MN1</strain>
    </source>
</reference>
<dbReference type="EMBL" id="JABBWG010000011">
    <property type="protein sequence ID" value="KAG1818763.1"/>
    <property type="molecule type" value="Genomic_DNA"/>
</dbReference>
<keyword evidence="2" id="KW-1185">Reference proteome</keyword>
<comment type="caution">
    <text evidence="1">The sequence shown here is derived from an EMBL/GenBank/DDBJ whole genome shotgun (WGS) entry which is preliminary data.</text>
</comment>
<dbReference type="AlphaFoldDB" id="A0A9P7JF48"/>
<protein>
    <submittedName>
        <fullName evidence="1">Uncharacterized protein</fullName>
    </submittedName>
</protein>
<dbReference type="GeneID" id="64626768"/>